<reference evidence="2 3" key="2">
    <citation type="submission" date="2019-09" db="EMBL/GenBank/DDBJ databases">
        <authorList>
            <person name="Jin C."/>
        </authorList>
    </citation>
    <scope>NUCLEOTIDE SEQUENCE [LARGE SCALE GENOMIC DNA]</scope>
    <source>
        <strain evidence="2 3">AN110305</strain>
    </source>
</reference>
<feature type="region of interest" description="Disordered" evidence="1">
    <location>
        <begin position="22"/>
        <end position="60"/>
    </location>
</feature>
<evidence type="ECO:0000256" key="1">
    <source>
        <dbReference type="SAM" id="MobiDB-lite"/>
    </source>
</evidence>
<dbReference type="RefSeq" id="WP_149852089.1">
    <property type="nucleotide sequence ID" value="NZ_VUOB01000042.1"/>
</dbReference>
<keyword evidence="3" id="KW-1185">Reference proteome</keyword>
<organism evidence="2 3">
    <name type="scientific">Solihabitans fulvus</name>
    <dbReference type="NCBI Taxonomy" id="1892852"/>
    <lineage>
        <taxon>Bacteria</taxon>
        <taxon>Bacillati</taxon>
        <taxon>Actinomycetota</taxon>
        <taxon>Actinomycetes</taxon>
        <taxon>Pseudonocardiales</taxon>
        <taxon>Pseudonocardiaceae</taxon>
        <taxon>Solihabitans</taxon>
    </lineage>
</organism>
<protein>
    <submittedName>
        <fullName evidence="2">Uncharacterized protein</fullName>
    </submittedName>
</protein>
<name>A0A5B2X4L6_9PSEU</name>
<dbReference type="Proteomes" id="UP000323454">
    <property type="component" value="Unassembled WGS sequence"/>
</dbReference>
<evidence type="ECO:0000313" key="2">
    <source>
        <dbReference type="EMBL" id="KAA2258100.1"/>
    </source>
</evidence>
<gene>
    <name evidence="2" type="ORF">F0L68_24300</name>
</gene>
<dbReference type="OrthoDB" id="3482738at2"/>
<proteinExistence type="predicted"/>
<sequence>MSEFAASLRDRIRQAREAVRLASEAGDEHGASAHGADLANLRRLASEHGVDVSEAGQPES</sequence>
<reference evidence="2 3" key="1">
    <citation type="submission" date="2019-09" db="EMBL/GenBank/DDBJ databases">
        <title>Goodfellowia gen. nov., a new genus of the Pseudonocardineae related to Actinoalloteichus, containing Goodfellowia coeruleoviolacea gen. nov., comb. nov. gen. nov., comb. nov.</title>
        <authorList>
            <person name="Labeda D."/>
        </authorList>
    </citation>
    <scope>NUCLEOTIDE SEQUENCE [LARGE SCALE GENOMIC DNA]</scope>
    <source>
        <strain evidence="2 3">AN110305</strain>
    </source>
</reference>
<accession>A0A5B2X4L6</accession>
<evidence type="ECO:0000313" key="3">
    <source>
        <dbReference type="Proteomes" id="UP000323454"/>
    </source>
</evidence>
<comment type="caution">
    <text evidence="2">The sequence shown here is derived from an EMBL/GenBank/DDBJ whole genome shotgun (WGS) entry which is preliminary data.</text>
</comment>
<dbReference type="AlphaFoldDB" id="A0A5B2X4L6"/>
<dbReference type="EMBL" id="VUOB01000042">
    <property type="protein sequence ID" value="KAA2258100.1"/>
    <property type="molecule type" value="Genomic_DNA"/>
</dbReference>